<feature type="transmembrane region" description="Helical" evidence="1">
    <location>
        <begin position="21"/>
        <end position="37"/>
    </location>
</feature>
<feature type="transmembrane region" description="Helical" evidence="1">
    <location>
        <begin position="300"/>
        <end position="318"/>
    </location>
</feature>
<keyword evidence="1" id="KW-0812">Transmembrane</keyword>
<dbReference type="EMBL" id="UINC01090552">
    <property type="protein sequence ID" value="SVC42596.1"/>
    <property type="molecule type" value="Genomic_DNA"/>
</dbReference>
<evidence type="ECO:0000259" key="2">
    <source>
        <dbReference type="Pfam" id="PF13231"/>
    </source>
</evidence>
<name>A0A382M151_9ZZZZ</name>
<feature type="transmembrane region" description="Helical" evidence="1">
    <location>
        <begin position="91"/>
        <end position="111"/>
    </location>
</feature>
<dbReference type="PANTHER" id="PTHR41710:SF2">
    <property type="entry name" value="GLYCOSYL TRANSFERASE FAMILY 39_83 DOMAIN-CONTAINING PROTEIN"/>
    <property type="match status" value="1"/>
</dbReference>
<proteinExistence type="predicted"/>
<keyword evidence="1" id="KW-1133">Transmembrane helix</keyword>
<gene>
    <name evidence="3" type="ORF">METZ01_LOCUS295450</name>
</gene>
<feature type="transmembrane region" description="Helical" evidence="1">
    <location>
        <begin position="144"/>
        <end position="162"/>
    </location>
</feature>
<dbReference type="Pfam" id="PF13231">
    <property type="entry name" value="PMT_2"/>
    <property type="match status" value="1"/>
</dbReference>
<feature type="transmembrane region" description="Helical" evidence="1">
    <location>
        <begin position="186"/>
        <end position="206"/>
    </location>
</feature>
<feature type="transmembrane region" description="Helical" evidence="1">
    <location>
        <begin position="330"/>
        <end position="351"/>
    </location>
</feature>
<feature type="non-terminal residue" evidence="3">
    <location>
        <position position="381"/>
    </location>
</feature>
<dbReference type="PANTHER" id="PTHR41710">
    <property type="entry name" value="GLYCOSYL TRANSFERASE, FAMILY 39"/>
    <property type="match status" value="1"/>
</dbReference>
<keyword evidence="1" id="KW-0472">Membrane</keyword>
<accession>A0A382M151</accession>
<dbReference type="InterPro" id="IPR038731">
    <property type="entry name" value="RgtA/B/C-like"/>
</dbReference>
<evidence type="ECO:0000256" key="1">
    <source>
        <dbReference type="SAM" id="Phobius"/>
    </source>
</evidence>
<dbReference type="NCBIfam" id="TIGR03663">
    <property type="entry name" value="flippase activity-associated protein Agl23"/>
    <property type="match status" value="1"/>
</dbReference>
<feature type="transmembrane region" description="Helical" evidence="1">
    <location>
        <begin position="247"/>
        <end position="269"/>
    </location>
</feature>
<dbReference type="InterPro" id="IPR019962">
    <property type="entry name" value="CHP03663"/>
</dbReference>
<feature type="transmembrane region" description="Helical" evidence="1">
    <location>
        <begin position="118"/>
        <end position="138"/>
    </location>
</feature>
<organism evidence="3">
    <name type="scientific">marine metagenome</name>
    <dbReference type="NCBI Taxonomy" id="408172"/>
    <lineage>
        <taxon>unclassified sequences</taxon>
        <taxon>metagenomes</taxon>
        <taxon>ecological metagenomes</taxon>
    </lineage>
</organism>
<protein>
    <recommendedName>
        <fullName evidence="2">Glycosyltransferase RgtA/B/C/D-like domain-containing protein</fullName>
    </recommendedName>
</protein>
<feature type="domain" description="Glycosyltransferase RgtA/B/C/D-like" evidence="2">
    <location>
        <begin position="71"/>
        <end position="210"/>
    </location>
</feature>
<dbReference type="AlphaFoldDB" id="A0A382M151"/>
<feature type="transmembrane region" description="Helical" evidence="1">
    <location>
        <begin position="218"/>
        <end position="235"/>
    </location>
</feature>
<sequence length="381" mass="43627">MKYMHKYFPIKNISNLTQIEWLLYFGLFAVALLLRVYDLNVRAMHHDESLHAYYSWELFQGSGLVHNPMMHGPLQMQLTSLIFFLFGDTDATARTLYVAAGTILVILPLFFRDLLGKHGAIMVSILLAISPSMVYFSRFARNDILMAVFTFGMVITMWKYLVSGNKKNLYLMSALLALSFSTKENAYLIVGTLGLYLTIGSIYESWPRKSYRGQFQNLSYPSLIFVSARMIFKAFRDCIYTQPHSRTFTVLILLISLTLPQWSAFVGIFQETILLKWSNIILVSEEGASSIGMPTHGGKLLAFLVVCSLIVASMYIGYKWHWKTWWKCASIFYLIWLSAYTTIFTNIFSGVQSGIWQSLGYWIVQQGEARGSQPAHYYLTL</sequence>
<evidence type="ECO:0000313" key="3">
    <source>
        <dbReference type="EMBL" id="SVC42596.1"/>
    </source>
</evidence>
<reference evidence="3" key="1">
    <citation type="submission" date="2018-05" db="EMBL/GenBank/DDBJ databases">
        <authorList>
            <person name="Lanie J.A."/>
            <person name="Ng W.-L."/>
            <person name="Kazmierczak K.M."/>
            <person name="Andrzejewski T.M."/>
            <person name="Davidsen T.M."/>
            <person name="Wayne K.J."/>
            <person name="Tettelin H."/>
            <person name="Glass J.I."/>
            <person name="Rusch D."/>
            <person name="Podicherti R."/>
            <person name="Tsui H.-C.T."/>
            <person name="Winkler M.E."/>
        </authorList>
    </citation>
    <scope>NUCLEOTIDE SEQUENCE</scope>
</reference>